<evidence type="ECO:0000256" key="16">
    <source>
        <dbReference type="ARBA" id="ARBA00024003"/>
    </source>
</evidence>
<dbReference type="GO" id="GO:0005776">
    <property type="term" value="C:autophagosome"/>
    <property type="evidence" value="ECO:0007669"/>
    <property type="project" value="UniProtKB-SubCell"/>
</dbReference>
<evidence type="ECO:0000256" key="7">
    <source>
        <dbReference type="ARBA" id="ARBA00004603"/>
    </source>
</evidence>
<evidence type="ECO:0000313" key="19">
    <source>
        <dbReference type="EMBL" id="WZN64724.1"/>
    </source>
</evidence>
<evidence type="ECO:0000313" key="20">
    <source>
        <dbReference type="Proteomes" id="UP001472866"/>
    </source>
</evidence>
<evidence type="ECO:0000256" key="1">
    <source>
        <dbReference type="ARBA" id="ARBA00004141"/>
    </source>
</evidence>
<keyword evidence="14 18" id="KW-0472">Membrane</keyword>
<keyword evidence="11 18" id="KW-1133">Transmembrane helix</keyword>
<accession>A0AAX4PES6</accession>
<evidence type="ECO:0000256" key="8">
    <source>
        <dbReference type="ARBA" id="ARBA00007743"/>
    </source>
</evidence>
<comment type="function">
    <text evidence="16">Involved in trafficking and recycling of synaptic vesicles.</text>
</comment>
<dbReference type="InterPro" id="IPR008590">
    <property type="entry name" value="TMEM_230/134"/>
</dbReference>
<dbReference type="EMBL" id="CP151510">
    <property type="protein sequence ID" value="WZN64724.1"/>
    <property type="molecule type" value="Genomic_DNA"/>
</dbReference>
<evidence type="ECO:0000256" key="15">
    <source>
        <dbReference type="ARBA" id="ARBA00023329"/>
    </source>
</evidence>
<dbReference type="GO" id="GO:0016020">
    <property type="term" value="C:membrane"/>
    <property type="evidence" value="ECO:0007669"/>
    <property type="project" value="UniProtKB-SubCell"/>
</dbReference>
<reference evidence="19 20" key="1">
    <citation type="submission" date="2024-03" db="EMBL/GenBank/DDBJ databases">
        <title>Complete genome sequence of the green alga Chloropicon roscoffensis RCC1871.</title>
        <authorList>
            <person name="Lemieux C."/>
            <person name="Pombert J.-F."/>
            <person name="Otis C."/>
            <person name="Turmel M."/>
        </authorList>
    </citation>
    <scope>NUCLEOTIDE SEQUENCE [LARGE SCALE GENOMIC DNA]</scope>
    <source>
        <strain evidence="19 20">RCC1871</strain>
    </source>
</reference>
<feature type="transmembrane region" description="Helical" evidence="18">
    <location>
        <begin position="57"/>
        <end position="81"/>
    </location>
</feature>
<comment type="subcellular location">
    <subcellularLocation>
        <location evidence="5">Cytoplasmic vesicle</location>
        <location evidence="5">Autophagosome</location>
    </subcellularLocation>
    <subcellularLocation>
        <location evidence="3">Cytoplasmic vesicle</location>
        <location evidence="3">Secretory vesicle</location>
        <location evidence="3">Synaptic vesicle</location>
    </subcellularLocation>
    <subcellularLocation>
        <location evidence="4">Early endosome</location>
    </subcellularLocation>
    <subcellularLocation>
        <location evidence="6">Golgi apparatus</location>
        <location evidence="6">trans-Golgi network</location>
    </subcellularLocation>
    <subcellularLocation>
        <location evidence="7">Late endosome</location>
    </subcellularLocation>
    <subcellularLocation>
        <location evidence="1">Membrane</location>
        <topology evidence="1">Multi-pass membrane protein</topology>
    </subcellularLocation>
    <subcellularLocation>
        <location evidence="2">Recycling endosome</location>
    </subcellularLocation>
</comment>
<proteinExistence type="inferred from homology"/>
<dbReference type="GO" id="GO:0005769">
    <property type="term" value="C:early endosome"/>
    <property type="evidence" value="ECO:0007669"/>
    <property type="project" value="UniProtKB-SubCell"/>
</dbReference>
<evidence type="ECO:0000256" key="9">
    <source>
        <dbReference type="ARBA" id="ARBA00022692"/>
    </source>
</evidence>
<dbReference type="GO" id="GO:0055037">
    <property type="term" value="C:recycling endosome"/>
    <property type="evidence" value="ECO:0007669"/>
    <property type="project" value="UniProtKB-SubCell"/>
</dbReference>
<sequence>MGGATRRSNAYSKIDTETNDGEEALKDAFAHFPPLKPMERDPRFESQLMKRTPIREICLAVFLLLLGTSMYVVALLCHYGHIHPKRVSKGGFAALGTLVFLPGFYMTRIAYYTWRGMRGYTFDRIPHQ</sequence>
<dbReference type="GO" id="GO:0005794">
    <property type="term" value="C:Golgi apparatus"/>
    <property type="evidence" value="ECO:0007669"/>
    <property type="project" value="UniProtKB-SubCell"/>
</dbReference>
<evidence type="ECO:0000256" key="3">
    <source>
        <dbReference type="ARBA" id="ARBA00004234"/>
    </source>
</evidence>
<dbReference type="AlphaFoldDB" id="A0AAX4PES6"/>
<feature type="transmembrane region" description="Helical" evidence="18">
    <location>
        <begin position="93"/>
        <end position="114"/>
    </location>
</feature>
<evidence type="ECO:0000256" key="6">
    <source>
        <dbReference type="ARBA" id="ARBA00004601"/>
    </source>
</evidence>
<evidence type="ECO:0000256" key="14">
    <source>
        <dbReference type="ARBA" id="ARBA00023136"/>
    </source>
</evidence>
<protein>
    <recommendedName>
        <fullName evidence="17">Transmembrane protein 230</fullName>
    </recommendedName>
</protein>
<keyword evidence="15" id="KW-0968">Cytoplasmic vesicle</keyword>
<dbReference type="PANTHER" id="PTHR15664">
    <property type="entry name" value="C20ORF30 PROTEIN"/>
    <property type="match status" value="1"/>
</dbReference>
<gene>
    <name evidence="19" type="ORF">HKI87_10g62810</name>
</gene>
<evidence type="ECO:0000256" key="18">
    <source>
        <dbReference type="SAM" id="Phobius"/>
    </source>
</evidence>
<dbReference type="PANTHER" id="PTHR15664:SF6">
    <property type="entry name" value="TRANSMEMBRANE PROTEIN 230"/>
    <property type="match status" value="1"/>
</dbReference>
<dbReference type="Pfam" id="PF05915">
    <property type="entry name" value="TMEM_230_134"/>
    <property type="match status" value="1"/>
</dbReference>
<dbReference type="GO" id="GO:0005770">
    <property type="term" value="C:late endosome"/>
    <property type="evidence" value="ECO:0007669"/>
    <property type="project" value="UniProtKB-SubCell"/>
</dbReference>
<name>A0AAX4PES6_9CHLO</name>
<dbReference type="Proteomes" id="UP001472866">
    <property type="component" value="Chromosome 10"/>
</dbReference>
<evidence type="ECO:0000256" key="13">
    <source>
        <dbReference type="ARBA" id="ARBA00023034"/>
    </source>
</evidence>
<evidence type="ECO:0000256" key="5">
    <source>
        <dbReference type="ARBA" id="ARBA00004419"/>
    </source>
</evidence>
<keyword evidence="20" id="KW-1185">Reference proteome</keyword>
<keyword evidence="9 18" id="KW-0812">Transmembrane</keyword>
<evidence type="ECO:0000256" key="10">
    <source>
        <dbReference type="ARBA" id="ARBA00022753"/>
    </source>
</evidence>
<organism evidence="19 20">
    <name type="scientific">Chloropicon roscoffensis</name>
    <dbReference type="NCBI Taxonomy" id="1461544"/>
    <lineage>
        <taxon>Eukaryota</taxon>
        <taxon>Viridiplantae</taxon>
        <taxon>Chlorophyta</taxon>
        <taxon>Chloropicophyceae</taxon>
        <taxon>Chloropicales</taxon>
        <taxon>Chloropicaceae</taxon>
        <taxon>Chloropicon</taxon>
    </lineage>
</organism>
<dbReference type="InterPro" id="IPR044234">
    <property type="entry name" value="TMEM230"/>
</dbReference>
<evidence type="ECO:0000256" key="2">
    <source>
        <dbReference type="ARBA" id="ARBA00004172"/>
    </source>
</evidence>
<comment type="similarity">
    <text evidence="8">Belongs to the TMEM134/TMEM230 family.</text>
</comment>
<evidence type="ECO:0000256" key="4">
    <source>
        <dbReference type="ARBA" id="ARBA00004412"/>
    </source>
</evidence>
<evidence type="ECO:0000256" key="12">
    <source>
        <dbReference type="ARBA" id="ARBA00023018"/>
    </source>
</evidence>
<keyword evidence="12" id="KW-0770">Synapse</keyword>
<keyword evidence="13" id="KW-0333">Golgi apparatus</keyword>
<evidence type="ECO:0000256" key="17">
    <source>
        <dbReference type="ARBA" id="ARBA00024088"/>
    </source>
</evidence>
<evidence type="ECO:0000256" key="11">
    <source>
        <dbReference type="ARBA" id="ARBA00022989"/>
    </source>
</evidence>
<keyword evidence="10" id="KW-0967">Endosome</keyword>